<gene>
    <name evidence="1" type="ORF">SAMN05421593_0198</name>
</gene>
<dbReference type="AlphaFoldDB" id="A0A1H6GV55"/>
<dbReference type="EMBL" id="FNWQ01000001">
    <property type="protein sequence ID" value="SEH27096.1"/>
    <property type="molecule type" value="Genomic_DNA"/>
</dbReference>
<reference evidence="1 2" key="1">
    <citation type="submission" date="2016-10" db="EMBL/GenBank/DDBJ databases">
        <authorList>
            <person name="de Groot N.N."/>
        </authorList>
    </citation>
    <scope>NUCLEOTIDE SEQUENCE [LARGE SCALE GENOMIC DNA]</scope>
    <source>
        <strain evidence="1 2">DSM 23031</strain>
    </source>
</reference>
<dbReference type="InterPro" id="IPR058074">
    <property type="entry name" value="Bacteriocin-like"/>
</dbReference>
<evidence type="ECO:0008006" key="3">
    <source>
        <dbReference type="Google" id="ProtNLM"/>
    </source>
</evidence>
<dbReference type="OrthoDB" id="1264568at2"/>
<name>A0A1H6GV55_CHRCI</name>
<evidence type="ECO:0000313" key="1">
    <source>
        <dbReference type="EMBL" id="SEH27096.1"/>
    </source>
</evidence>
<sequence>MKNLKKVSRGELRTIKGGYRSCIDGCNIEMGEMCCSGVCRIGVVVPTTDPDFPEFTVCPKKP</sequence>
<organism evidence="1 2">
    <name type="scientific">Chryseobacterium culicis</name>
    <dbReference type="NCBI Taxonomy" id="680127"/>
    <lineage>
        <taxon>Bacteria</taxon>
        <taxon>Pseudomonadati</taxon>
        <taxon>Bacteroidota</taxon>
        <taxon>Flavobacteriia</taxon>
        <taxon>Flavobacteriales</taxon>
        <taxon>Weeksellaceae</taxon>
        <taxon>Chryseobacterium group</taxon>
        <taxon>Chryseobacterium</taxon>
    </lineage>
</organism>
<evidence type="ECO:0000313" key="2">
    <source>
        <dbReference type="Proteomes" id="UP000198561"/>
    </source>
</evidence>
<dbReference type="Proteomes" id="UP000198561">
    <property type="component" value="Unassembled WGS sequence"/>
</dbReference>
<proteinExistence type="predicted"/>
<dbReference type="NCBIfam" id="NF047798">
    <property type="entry name" value="leader_Chryseo"/>
    <property type="match status" value="1"/>
</dbReference>
<dbReference type="STRING" id="680127.SAMN05421593_0198"/>
<dbReference type="RefSeq" id="WP_089689490.1">
    <property type="nucleotide sequence ID" value="NZ_DALZIY010000007.1"/>
</dbReference>
<protein>
    <recommendedName>
        <fullName evidence="3">Bacteriocin-type signal sequence-containing protein</fullName>
    </recommendedName>
</protein>
<accession>A0A1H6GV55</accession>